<accession>A0A1G2P0U8</accession>
<gene>
    <name evidence="2" type="ORF">A3G52_00585</name>
</gene>
<feature type="compositionally biased region" description="Basic and acidic residues" evidence="1">
    <location>
        <begin position="323"/>
        <end position="339"/>
    </location>
</feature>
<evidence type="ECO:0000313" key="2">
    <source>
        <dbReference type="EMBL" id="OHA41950.1"/>
    </source>
</evidence>
<evidence type="ECO:0000313" key="3">
    <source>
        <dbReference type="Proteomes" id="UP000177269"/>
    </source>
</evidence>
<protein>
    <submittedName>
        <fullName evidence="2">Uncharacterized protein</fullName>
    </submittedName>
</protein>
<feature type="compositionally biased region" description="Basic and acidic residues" evidence="1">
    <location>
        <begin position="230"/>
        <end position="257"/>
    </location>
</feature>
<proteinExistence type="predicted"/>
<dbReference type="EMBL" id="MHSK01000022">
    <property type="protein sequence ID" value="OHA41950.1"/>
    <property type="molecule type" value="Genomic_DNA"/>
</dbReference>
<dbReference type="Proteomes" id="UP000177269">
    <property type="component" value="Unassembled WGS sequence"/>
</dbReference>
<name>A0A1G2P0U8_9BACT</name>
<comment type="caution">
    <text evidence="2">The sequence shown here is derived from an EMBL/GenBank/DDBJ whole genome shotgun (WGS) entry which is preliminary data.</text>
</comment>
<feature type="region of interest" description="Disordered" evidence="1">
    <location>
        <begin position="126"/>
        <end position="184"/>
    </location>
</feature>
<evidence type="ECO:0000256" key="1">
    <source>
        <dbReference type="SAM" id="MobiDB-lite"/>
    </source>
</evidence>
<feature type="compositionally biased region" description="Basic and acidic residues" evidence="1">
    <location>
        <begin position="166"/>
        <end position="177"/>
    </location>
</feature>
<dbReference type="AlphaFoldDB" id="A0A1G2P0U8"/>
<organism evidence="2 3">
    <name type="scientific">Candidatus Taylorbacteria bacterium RIFCSPLOWO2_12_FULL_43_20</name>
    <dbReference type="NCBI Taxonomy" id="1802332"/>
    <lineage>
        <taxon>Bacteria</taxon>
        <taxon>Candidatus Tayloriibacteriota</taxon>
    </lineage>
</organism>
<feature type="compositionally biased region" description="Polar residues" evidence="1">
    <location>
        <begin position="138"/>
        <end position="149"/>
    </location>
</feature>
<reference evidence="2 3" key="1">
    <citation type="journal article" date="2016" name="Nat. Commun.">
        <title>Thousands of microbial genomes shed light on interconnected biogeochemical processes in an aquifer system.</title>
        <authorList>
            <person name="Anantharaman K."/>
            <person name="Brown C.T."/>
            <person name="Hug L.A."/>
            <person name="Sharon I."/>
            <person name="Castelle C.J."/>
            <person name="Probst A.J."/>
            <person name="Thomas B.C."/>
            <person name="Singh A."/>
            <person name="Wilkins M.J."/>
            <person name="Karaoz U."/>
            <person name="Brodie E.L."/>
            <person name="Williams K.H."/>
            <person name="Hubbard S.S."/>
            <person name="Banfield J.F."/>
        </authorList>
    </citation>
    <scope>NUCLEOTIDE SEQUENCE [LARGE SCALE GENOMIC DNA]</scope>
</reference>
<feature type="region of interest" description="Disordered" evidence="1">
    <location>
        <begin position="198"/>
        <end position="339"/>
    </location>
</feature>
<feature type="compositionally biased region" description="Basic and acidic residues" evidence="1">
    <location>
        <begin position="198"/>
        <end position="215"/>
    </location>
</feature>
<sequence>MDYFEQETKLTALFKSLPTELRKNRVFNVISITMELSSMYELTLEEMGKIWEELYKIFTGKSNTSSFSEKIKQCLDEEHYDNLRNITDYLLDQVILPIKTALGEHFPLPEVPEEKTEAPAVVAEAAKAPDQPVEETPAVNTTPQQTIPKTTEDPVPETTAPAQEEIPAKKPEVKTTEPDPNIKTYYNPTAAIHAELEIRPETLPEILPEEKKHETPGQTHTEPIATAPQEKAESEINIAEKEENVDKPDLQMQKEQEPASPKAPTETETFETKNDDNNTATETEQKIEVKKIPDPKTIIEHNMGQSSAPERKDTQTAQTSDSANHETKKYEKDPYRESV</sequence>
<feature type="compositionally biased region" description="Basic and acidic residues" evidence="1">
    <location>
        <begin position="283"/>
        <end position="299"/>
    </location>
</feature>